<keyword evidence="1" id="KW-0175">Coiled coil</keyword>
<proteinExistence type="predicted"/>
<dbReference type="OMA" id="NKMHFEA"/>
<dbReference type="PANTHER" id="PTHR23313">
    <property type="entry name" value="TSEC1-RELATED"/>
    <property type="match status" value="1"/>
</dbReference>
<dbReference type="InParanoid" id="A0A3P8WT01"/>
<reference evidence="2" key="1">
    <citation type="submission" date="2025-08" db="UniProtKB">
        <authorList>
            <consortium name="Ensembl"/>
        </authorList>
    </citation>
    <scope>IDENTIFICATION</scope>
</reference>
<dbReference type="AlphaFoldDB" id="A0A3P8WT01"/>
<evidence type="ECO:0000313" key="3">
    <source>
        <dbReference type="Proteomes" id="UP000265120"/>
    </source>
</evidence>
<dbReference type="PANTHER" id="PTHR23313:SF0">
    <property type="entry name" value="TESTIS-EXPRESSED PROTEIN 9"/>
    <property type="match status" value="1"/>
</dbReference>
<dbReference type="GeneTree" id="ENSGT00940000175584"/>
<protein>
    <submittedName>
        <fullName evidence="2">Uncharacterized protein</fullName>
    </submittedName>
</protein>
<organism evidence="2 3">
    <name type="scientific">Cynoglossus semilaevis</name>
    <name type="common">Tongue sole</name>
    <dbReference type="NCBI Taxonomy" id="244447"/>
    <lineage>
        <taxon>Eukaryota</taxon>
        <taxon>Metazoa</taxon>
        <taxon>Chordata</taxon>
        <taxon>Craniata</taxon>
        <taxon>Vertebrata</taxon>
        <taxon>Euteleostomi</taxon>
        <taxon>Actinopterygii</taxon>
        <taxon>Neopterygii</taxon>
        <taxon>Teleostei</taxon>
        <taxon>Neoteleostei</taxon>
        <taxon>Acanthomorphata</taxon>
        <taxon>Carangaria</taxon>
        <taxon>Pleuronectiformes</taxon>
        <taxon>Pleuronectoidei</taxon>
        <taxon>Cynoglossidae</taxon>
        <taxon>Cynoglossinae</taxon>
        <taxon>Cynoglossus</taxon>
    </lineage>
</organism>
<sequence length="96" mass="10829">GQQTQIEKHRALAEASTKKCEGLQLQVSALKKVTQEQAAANQGALELRLNRALEEVERTKTQLSKMKQIHQMHVEASRLLSFTEEEFKKALNKGKS</sequence>
<keyword evidence="3" id="KW-1185">Reference proteome</keyword>
<feature type="coiled-coil region" evidence="1">
    <location>
        <begin position="42"/>
        <end position="69"/>
    </location>
</feature>
<evidence type="ECO:0000313" key="2">
    <source>
        <dbReference type="Ensembl" id="ENSCSEP00000029632.1"/>
    </source>
</evidence>
<dbReference type="Ensembl" id="ENSCSET00000030031.1">
    <property type="protein sequence ID" value="ENSCSEP00000029632.1"/>
    <property type="gene ID" value="ENSCSEG00000018989.1"/>
</dbReference>
<dbReference type="Proteomes" id="UP000265120">
    <property type="component" value="Unassembled WGS sequence"/>
</dbReference>
<evidence type="ECO:0000256" key="1">
    <source>
        <dbReference type="SAM" id="Coils"/>
    </source>
</evidence>
<reference evidence="2" key="2">
    <citation type="submission" date="2025-09" db="UniProtKB">
        <authorList>
            <consortium name="Ensembl"/>
        </authorList>
    </citation>
    <scope>IDENTIFICATION</scope>
</reference>
<accession>A0A3P8WT01</accession>
<name>A0A3P8WT01_CYNSE</name>